<feature type="transmembrane region" description="Helical" evidence="6">
    <location>
        <begin position="128"/>
        <end position="149"/>
    </location>
</feature>
<dbReference type="Pfam" id="PF01184">
    <property type="entry name" value="Gpr1_Fun34_YaaH"/>
    <property type="match status" value="1"/>
</dbReference>
<gene>
    <name evidence="7" type="ORF">K435DRAFT_852576</name>
</gene>
<feature type="transmembrane region" description="Helical" evidence="6">
    <location>
        <begin position="56"/>
        <end position="76"/>
    </location>
</feature>
<dbReference type="GO" id="GO:0005886">
    <property type="term" value="C:plasma membrane"/>
    <property type="evidence" value="ECO:0007669"/>
    <property type="project" value="TreeGrafter"/>
</dbReference>
<dbReference type="EMBL" id="ML179074">
    <property type="protein sequence ID" value="THV02726.1"/>
    <property type="molecule type" value="Genomic_DNA"/>
</dbReference>
<evidence type="ECO:0000256" key="5">
    <source>
        <dbReference type="ARBA" id="ARBA00023136"/>
    </source>
</evidence>
<dbReference type="AlphaFoldDB" id="A0A4V4HHH7"/>
<keyword evidence="5 6" id="KW-0472">Membrane</keyword>
<dbReference type="OrthoDB" id="3648309at2759"/>
<evidence type="ECO:0000256" key="6">
    <source>
        <dbReference type="SAM" id="Phobius"/>
    </source>
</evidence>
<evidence type="ECO:0000313" key="7">
    <source>
        <dbReference type="EMBL" id="THV02726.1"/>
    </source>
</evidence>
<feature type="transmembrane region" description="Helical" evidence="6">
    <location>
        <begin position="105"/>
        <end position="121"/>
    </location>
</feature>
<comment type="subcellular location">
    <subcellularLocation>
        <location evidence="1">Membrane</location>
        <topology evidence="1">Multi-pass membrane protein</topology>
    </subcellularLocation>
</comment>
<dbReference type="InterPro" id="IPR051633">
    <property type="entry name" value="AceTr"/>
</dbReference>
<dbReference type="InterPro" id="IPR000791">
    <property type="entry name" value="Gpr1/Fun34/SatP-like"/>
</dbReference>
<dbReference type="GO" id="GO:0015123">
    <property type="term" value="F:acetate transmembrane transporter activity"/>
    <property type="evidence" value="ECO:0007669"/>
    <property type="project" value="TreeGrafter"/>
</dbReference>
<evidence type="ECO:0000256" key="4">
    <source>
        <dbReference type="ARBA" id="ARBA00022989"/>
    </source>
</evidence>
<dbReference type="PANTHER" id="PTHR31123:SF4">
    <property type="entry name" value="PROTEIN ALCS"/>
    <property type="match status" value="1"/>
</dbReference>
<accession>A0A4V4HHH7</accession>
<keyword evidence="3 6" id="KW-0812">Transmembrane</keyword>
<protein>
    <submittedName>
        <fullName evidence="7">Uncharacterized protein</fullName>
    </submittedName>
</protein>
<dbReference type="PANTHER" id="PTHR31123">
    <property type="entry name" value="ACCUMULATION OF DYADS PROTEIN 2-RELATED"/>
    <property type="match status" value="1"/>
</dbReference>
<evidence type="ECO:0000256" key="1">
    <source>
        <dbReference type="ARBA" id="ARBA00004141"/>
    </source>
</evidence>
<reference evidence="7 8" key="1">
    <citation type="journal article" date="2019" name="Nat. Ecol. Evol.">
        <title>Megaphylogeny resolves global patterns of mushroom evolution.</title>
        <authorList>
            <person name="Varga T."/>
            <person name="Krizsan K."/>
            <person name="Foldi C."/>
            <person name="Dima B."/>
            <person name="Sanchez-Garcia M."/>
            <person name="Sanchez-Ramirez S."/>
            <person name="Szollosi G.J."/>
            <person name="Szarkandi J.G."/>
            <person name="Papp V."/>
            <person name="Albert L."/>
            <person name="Andreopoulos W."/>
            <person name="Angelini C."/>
            <person name="Antonin V."/>
            <person name="Barry K.W."/>
            <person name="Bougher N.L."/>
            <person name="Buchanan P."/>
            <person name="Buyck B."/>
            <person name="Bense V."/>
            <person name="Catcheside P."/>
            <person name="Chovatia M."/>
            <person name="Cooper J."/>
            <person name="Damon W."/>
            <person name="Desjardin D."/>
            <person name="Finy P."/>
            <person name="Geml J."/>
            <person name="Haridas S."/>
            <person name="Hughes K."/>
            <person name="Justo A."/>
            <person name="Karasinski D."/>
            <person name="Kautmanova I."/>
            <person name="Kiss B."/>
            <person name="Kocsube S."/>
            <person name="Kotiranta H."/>
            <person name="LaButti K.M."/>
            <person name="Lechner B.E."/>
            <person name="Liimatainen K."/>
            <person name="Lipzen A."/>
            <person name="Lukacs Z."/>
            <person name="Mihaltcheva S."/>
            <person name="Morgado L.N."/>
            <person name="Niskanen T."/>
            <person name="Noordeloos M.E."/>
            <person name="Ohm R.A."/>
            <person name="Ortiz-Santana B."/>
            <person name="Ovrebo C."/>
            <person name="Racz N."/>
            <person name="Riley R."/>
            <person name="Savchenko A."/>
            <person name="Shiryaev A."/>
            <person name="Soop K."/>
            <person name="Spirin V."/>
            <person name="Szebenyi C."/>
            <person name="Tomsovsky M."/>
            <person name="Tulloss R.E."/>
            <person name="Uehling J."/>
            <person name="Grigoriev I.V."/>
            <person name="Vagvolgyi C."/>
            <person name="Papp T."/>
            <person name="Martin F.M."/>
            <person name="Miettinen O."/>
            <person name="Hibbett D.S."/>
            <person name="Nagy L.G."/>
        </authorList>
    </citation>
    <scope>NUCLEOTIDE SEQUENCE [LARGE SCALE GENOMIC DNA]</scope>
    <source>
        <strain evidence="7 8">CBS 962.96</strain>
    </source>
</reference>
<organism evidence="7 8">
    <name type="scientific">Dendrothele bispora (strain CBS 962.96)</name>
    <dbReference type="NCBI Taxonomy" id="1314807"/>
    <lineage>
        <taxon>Eukaryota</taxon>
        <taxon>Fungi</taxon>
        <taxon>Dikarya</taxon>
        <taxon>Basidiomycota</taxon>
        <taxon>Agaricomycotina</taxon>
        <taxon>Agaricomycetes</taxon>
        <taxon>Agaricomycetidae</taxon>
        <taxon>Agaricales</taxon>
        <taxon>Agaricales incertae sedis</taxon>
        <taxon>Dendrothele</taxon>
    </lineage>
</organism>
<sequence length="208" mass="23057">MSASSNDVDIEECSYKHHDHRPIQLTPDQYEKLFLQPGGRAPTGTLMYRFGNPTPLPILGNTFPFVVFTSFGAYWLSLAALQDPIHAIASAYTDGIAAVPYNKGLMFYFIFWTVTVTIYFVGSLRTNFVFVIIFFTLILTFAFFAAAYGQLGNGNLELAQTLLKAAGACAFANICVAWYLVTSLIMRIVEMPFTLPVGDLSGFWRSGL</sequence>
<keyword evidence="8" id="KW-1185">Reference proteome</keyword>
<evidence type="ECO:0000256" key="3">
    <source>
        <dbReference type="ARBA" id="ARBA00022692"/>
    </source>
</evidence>
<keyword evidence="4 6" id="KW-1133">Transmembrane helix</keyword>
<proteinExistence type="inferred from homology"/>
<dbReference type="Proteomes" id="UP000297245">
    <property type="component" value="Unassembled WGS sequence"/>
</dbReference>
<evidence type="ECO:0000256" key="2">
    <source>
        <dbReference type="ARBA" id="ARBA00005587"/>
    </source>
</evidence>
<comment type="similarity">
    <text evidence="2">Belongs to the acetate uptake transporter (AceTr) (TC 2.A.96) family.</text>
</comment>
<name>A0A4V4HHH7_DENBC</name>
<evidence type="ECO:0000313" key="8">
    <source>
        <dbReference type="Proteomes" id="UP000297245"/>
    </source>
</evidence>
<feature type="transmembrane region" description="Helical" evidence="6">
    <location>
        <begin position="161"/>
        <end position="181"/>
    </location>
</feature>